<protein>
    <submittedName>
        <fullName evidence="1">Uncharacterized protein</fullName>
    </submittedName>
</protein>
<gene>
    <name evidence="1" type="ORF">Fcan01_18783</name>
</gene>
<name>A0A226DP18_FOLCA</name>
<organism evidence="1 2">
    <name type="scientific">Folsomia candida</name>
    <name type="common">Springtail</name>
    <dbReference type="NCBI Taxonomy" id="158441"/>
    <lineage>
        <taxon>Eukaryota</taxon>
        <taxon>Metazoa</taxon>
        <taxon>Ecdysozoa</taxon>
        <taxon>Arthropoda</taxon>
        <taxon>Hexapoda</taxon>
        <taxon>Collembola</taxon>
        <taxon>Entomobryomorpha</taxon>
        <taxon>Isotomoidea</taxon>
        <taxon>Isotomidae</taxon>
        <taxon>Proisotominae</taxon>
        <taxon>Folsomia</taxon>
    </lineage>
</organism>
<accession>A0A226DP18</accession>
<reference evidence="1 2" key="1">
    <citation type="submission" date="2015-12" db="EMBL/GenBank/DDBJ databases">
        <title>The genome of Folsomia candida.</title>
        <authorList>
            <person name="Faddeeva A."/>
            <person name="Derks M.F."/>
            <person name="Anvar Y."/>
            <person name="Smit S."/>
            <person name="Van Straalen N."/>
            <person name="Roelofs D."/>
        </authorList>
    </citation>
    <scope>NUCLEOTIDE SEQUENCE [LARGE SCALE GENOMIC DNA]</scope>
    <source>
        <strain evidence="1 2">VU population</strain>
        <tissue evidence="1">Whole body</tissue>
    </source>
</reference>
<dbReference type="Proteomes" id="UP000198287">
    <property type="component" value="Unassembled WGS sequence"/>
</dbReference>
<evidence type="ECO:0000313" key="2">
    <source>
        <dbReference type="Proteomes" id="UP000198287"/>
    </source>
</evidence>
<evidence type="ECO:0000313" key="1">
    <source>
        <dbReference type="EMBL" id="OXA46397.1"/>
    </source>
</evidence>
<sequence>MKFVKDTISQWARLAEIFASEEEKMHYNDIDEDVLRRLADCKTGSPEETLFAVVVSSIGQRIKIISAVREVSAKGAVDRPHIPENIQNITEMEVEDVVEIGSVQQQRVIEDQQRMLEIILLDREGNNLEPNENNNEDETTTSSIFAEQEILLSPSDLQFNIKEIILQADRDKGVNKGEKTLEECAKLGLASFDFDFIKRRTVNYLVKNFSNYPPKHVKQNLAGCIATQIFGHLSESQQLDINNLFYSDAKKIKISLTDEQGNFVFKTKPATGLIENRLKYLRKKNKITIRGNKTVTNISPLGTPVEEDYEKKSWLENSKGPSTQIIQYMEDTFNLRSVEIKNSTNLSDTLKDWPHLLETSGVIDCDFERLNPGKSELMLRKWPGIAKQICEFAETSRTNAVSSTGIKKLLSRWSLEEISIGALLLLPSLTYSPAYKKIGNKKAKISSSQSAEYFVQFVLATDDLETLQNTESNRKQPFVICVGDLSNIVIKDVSKIIFSLLKRPAHSKFIINNKNDLPYQTLFCQRCNVTTVINLTFTARQMQYSIGASEKKIVLYKKLIVTVAEEAALSWVD</sequence>
<keyword evidence="2" id="KW-1185">Reference proteome</keyword>
<dbReference type="OrthoDB" id="6819336at2759"/>
<dbReference type="EMBL" id="LNIX01000015">
    <property type="protein sequence ID" value="OXA46397.1"/>
    <property type="molecule type" value="Genomic_DNA"/>
</dbReference>
<dbReference type="AlphaFoldDB" id="A0A226DP18"/>
<proteinExistence type="predicted"/>
<comment type="caution">
    <text evidence="1">The sequence shown here is derived from an EMBL/GenBank/DDBJ whole genome shotgun (WGS) entry which is preliminary data.</text>
</comment>